<dbReference type="KEGG" id="copr:Cop2CBH44_17640"/>
<organism evidence="1 2">
    <name type="scientific">Coprobacter secundus subsp. similis</name>
    <dbReference type="NCBI Taxonomy" id="2751153"/>
    <lineage>
        <taxon>Bacteria</taxon>
        <taxon>Pseudomonadati</taxon>
        <taxon>Bacteroidota</taxon>
        <taxon>Bacteroidia</taxon>
        <taxon>Bacteroidales</taxon>
        <taxon>Barnesiellaceae</taxon>
        <taxon>Coprobacter</taxon>
    </lineage>
</organism>
<dbReference type="PANTHER" id="PTHR37833">
    <property type="entry name" value="LIPOPROTEIN-RELATED"/>
    <property type="match status" value="1"/>
</dbReference>
<name>A0A7G1HXZ4_9BACT</name>
<evidence type="ECO:0000313" key="1">
    <source>
        <dbReference type="EMBL" id="BCI63411.1"/>
    </source>
</evidence>
<gene>
    <name evidence="1" type="ORF">Cop2CBH44_17640</name>
</gene>
<evidence type="ECO:0008006" key="3">
    <source>
        <dbReference type="Google" id="ProtNLM"/>
    </source>
</evidence>
<dbReference type="Gene3D" id="2.60.40.10">
    <property type="entry name" value="Immunoglobulins"/>
    <property type="match status" value="3"/>
</dbReference>
<evidence type="ECO:0000313" key="2">
    <source>
        <dbReference type="Proteomes" id="UP000594042"/>
    </source>
</evidence>
<sequence length="362" mass="40410">MKHTGSVLLFAVLFWPMLVLAEGKPAITFEKEEHDFGSFAESLGMVTCTFTFTNTGNAPLLITNASASCGCTRPVFPKEPVAPGKSAEITVTFNPKGRPGAFRKNVYIYSNTEPSKTTLYIKGIVIPEEKKEHPEFAYAMGKIALKVRHLPFFEVYTDDPKKLSVEFVNNSRSPLTLSFDRVPRHLSVKQIPESVAPGQIGLIEVTYNASKAKDWGIRRDEFYIRFPGEPNIIPGNTISVSADIREDYSKMSSEQKERAPKALLSENRIDFEKVQGTTPVEKIIKIQNNGKTNLQIRKVSNESNVVTAEVSRMSVQSGKTVDLKITVYPAKTKSKVLNHRIFVITNDPDHPTLSIPVFARFE</sequence>
<proteinExistence type="predicted"/>
<dbReference type="PANTHER" id="PTHR37833:SF1">
    <property type="entry name" value="SIGNAL PEPTIDE PROTEIN"/>
    <property type="match status" value="1"/>
</dbReference>
<dbReference type="NCBIfam" id="NF012200">
    <property type="entry name" value="choice_anch_D"/>
    <property type="match status" value="1"/>
</dbReference>
<dbReference type="EMBL" id="AP023322">
    <property type="protein sequence ID" value="BCI63411.1"/>
    <property type="molecule type" value="Genomic_DNA"/>
</dbReference>
<protein>
    <recommendedName>
        <fullName evidence="3">DUF1573 domain-containing protein</fullName>
    </recommendedName>
</protein>
<accession>A0A7G1HXZ4</accession>
<reference evidence="2" key="1">
    <citation type="submission" date="2020-07" db="EMBL/GenBank/DDBJ databases">
        <title>Complete genome sequencing of Coprobacter sp. strain 2CBH44.</title>
        <authorList>
            <person name="Sakamoto M."/>
            <person name="Murakami T."/>
            <person name="Mori H."/>
        </authorList>
    </citation>
    <scope>NUCLEOTIDE SEQUENCE [LARGE SCALE GENOMIC DNA]</scope>
    <source>
        <strain evidence="2">2CBH44</strain>
    </source>
</reference>
<dbReference type="Proteomes" id="UP000594042">
    <property type="component" value="Chromosome"/>
</dbReference>
<keyword evidence="2" id="KW-1185">Reference proteome</keyword>
<dbReference type="AlphaFoldDB" id="A0A7G1HXZ4"/>
<dbReference type="RefSeq" id="WP_021930621.1">
    <property type="nucleotide sequence ID" value="NZ_AP023322.1"/>
</dbReference>
<dbReference type="Pfam" id="PF07610">
    <property type="entry name" value="DUF1573"/>
    <property type="match status" value="2"/>
</dbReference>
<dbReference type="InterPro" id="IPR011467">
    <property type="entry name" value="DUF1573"/>
</dbReference>
<dbReference type="InterPro" id="IPR013783">
    <property type="entry name" value="Ig-like_fold"/>
</dbReference>